<sequence>KGKFDGASEVRKTAGQKRELEPVNKQFAFERHTDLVYLKNSLNYCGKDKRNSYWTQGRTCNRTSKETDGCAIMCCGRGFKTRVETRTDPRCQCKFHWCCEVL</sequence>
<name>B3SP27_9BILA</name>
<dbReference type="InterPro" id="IPR005817">
    <property type="entry name" value="Wnt"/>
</dbReference>
<dbReference type="EMBL" id="EF632413">
    <property type="protein sequence ID" value="ABV03570.1"/>
    <property type="molecule type" value="Genomic_DNA"/>
</dbReference>
<keyword evidence="6 9" id="KW-0879">Wnt signaling pathway</keyword>
<keyword evidence="5" id="KW-0272">Extracellular matrix</keyword>
<protein>
    <recommendedName>
        <fullName evidence="9">Protein Wnt</fullName>
    </recommendedName>
</protein>
<evidence type="ECO:0000256" key="2">
    <source>
        <dbReference type="ARBA" id="ARBA00005683"/>
    </source>
</evidence>
<evidence type="ECO:0000256" key="7">
    <source>
        <dbReference type="ARBA" id="ARBA00023157"/>
    </source>
</evidence>
<dbReference type="GO" id="GO:0005615">
    <property type="term" value="C:extracellular space"/>
    <property type="evidence" value="ECO:0007669"/>
    <property type="project" value="TreeGrafter"/>
</dbReference>
<comment type="function">
    <text evidence="9">Ligand for members of the frizzled family of seven transmembrane receptors.</text>
</comment>
<dbReference type="GO" id="GO:0005109">
    <property type="term" value="F:frizzled binding"/>
    <property type="evidence" value="ECO:0007669"/>
    <property type="project" value="TreeGrafter"/>
</dbReference>
<reference evidence="10" key="1">
    <citation type="submission" date="2007-05" db="EMBL/GenBank/DDBJ databases">
        <title>Assessing meiofaunal variation among individuals: an example using Tardigrada.</title>
        <authorList>
            <person name="Sands C.J."/>
            <person name="Convey P."/>
            <person name="Linse K."/>
            <person name="McInnes S.J."/>
        </authorList>
    </citation>
    <scope>NUCLEOTIDE SEQUENCE</scope>
    <source>
        <strain evidence="10">MilnC_010</strain>
    </source>
</reference>
<keyword evidence="4" id="KW-0964">Secreted</keyword>
<evidence type="ECO:0000256" key="9">
    <source>
        <dbReference type="RuleBase" id="RU003500"/>
    </source>
</evidence>
<comment type="subcellular location">
    <subcellularLocation>
        <location evidence="1 9">Secreted</location>
        <location evidence="1 9">Extracellular space</location>
        <location evidence="1 9">Extracellular matrix</location>
    </subcellularLocation>
</comment>
<comment type="similarity">
    <text evidence="2 9">Belongs to the Wnt family.</text>
</comment>
<dbReference type="PANTHER" id="PTHR12027">
    <property type="entry name" value="WNT RELATED"/>
    <property type="match status" value="1"/>
</dbReference>
<keyword evidence="8" id="KW-0449">Lipoprotein</keyword>
<dbReference type="Pfam" id="PF00110">
    <property type="entry name" value="wnt"/>
    <property type="match status" value="1"/>
</dbReference>
<feature type="non-terminal residue" evidence="10">
    <location>
        <position position="1"/>
    </location>
</feature>
<feature type="non-terminal residue" evidence="10">
    <location>
        <position position="102"/>
    </location>
</feature>
<dbReference type="GO" id="GO:0060070">
    <property type="term" value="P:canonical Wnt signaling pathway"/>
    <property type="evidence" value="ECO:0007669"/>
    <property type="project" value="TreeGrafter"/>
</dbReference>
<dbReference type="InterPro" id="IPR043158">
    <property type="entry name" value="Wnt_C"/>
</dbReference>
<evidence type="ECO:0000256" key="6">
    <source>
        <dbReference type="ARBA" id="ARBA00022687"/>
    </source>
</evidence>
<proteinExistence type="inferred from homology"/>
<evidence type="ECO:0000256" key="3">
    <source>
        <dbReference type="ARBA" id="ARBA00022473"/>
    </source>
</evidence>
<dbReference type="FunFam" id="3.30.2460.20:FF:000001">
    <property type="entry name" value="Wnt homolog"/>
    <property type="match status" value="1"/>
</dbReference>
<dbReference type="SMART" id="SM00097">
    <property type="entry name" value="WNT1"/>
    <property type="match status" value="1"/>
</dbReference>
<dbReference type="GO" id="GO:0005125">
    <property type="term" value="F:cytokine activity"/>
    <property type="evidence" value="ECO:0007669"/>
    <property type="project" value="TreeGrafter"/>
</dbReference>
<dbReference type="GO" id="GO:0000902">
    <property type="term" value="P:cell morphogenesis"/>
    <property type="evidence" value="ECO:0007669"/>
    <property type="project" value="UniProtKB-ARBA"/>
</dbReference>
<organism evidence="10">
    <name type="scientific">Milnesium sp. CJS-2007a</name>
    <dbReference type="NCBI Taxonomy" id="467049"/>
    <lineage>
        <taxon>Eukaryota</taxon>
        <taxon>Metazoa</taxon>
        <taxon>Ecdysozoa</taxon>
        <taxon>Tardigrada</taxon>
        <taxon>Eutardigrada</taxon>
        <taxon>Apochela</taxon>
        <taxon>Milnesiidae</taxon>
        <taxon>Milnesium</taxon>
    </lineage>
</organism>
<evidence type="ECO:0000256" key="5">
    <source>
        <dbReference type="ARBA" id="ARBA00022530"/>
    </source>
</evidence>
<evidence type="ECO:0000256" key="1">
    <source>
        <dbReference type="ARBA" id="ARBA00004498"/>
    </source>
</evidence>
<dbReference type="Gene3D" id="3.30.2460.20">
    <property type="match status" value="1"/>
</dbReference>
<dbReference type="GO" id="GO:0030182">
    <property type="term" value="P:neuron differentiation"/>
    <property type="evidence" value="ECO:0007669"/>
    <property type="project" value="TreeGrafter"/>
</dbReference>
<keyword evidence="3 9" id="KW-0217">Developmental protein</keyword>
<accession>B3SP27</accession>
<keyword evidence="7" id="KW-1015">Disulfide bond</keyword>
<evidence type="ECO:0000313" key="10">
    <source>
        <dbReference type="EMBL" id="ABV03570.1"/>
    </source>
</evidence>
<evidence type="ECO:0000256" key="4">
    <source>
        <dbReference type="ARBA" id="ARBA00022525"/>
    </source>
</evidence>
<dbReference type="AlphaFoldDB" id="B3SP27"/>
<evidence type="ECO:0000256" key="8">
    <source>
        <dbReference type="ARBA" id="ARBA00023288"/>
    </source>
</evidence>
<dbReference type="GO" id="GO:0045165">
    <property type="term" value="P:cell fate commitment"/>
    <property type="evidence" value="ECO:0007669"/>
    <property type="project" value="TreeGrafter"/>
</dbReference>